<accession>A0A0F7TCU4</accession>
<organism evidence="1 2">
    <name type="scientific">Penicillium brasilianum</name>
    <dbReference type="NCBI Taxonomy" id="104259"/>
    <lineage>
        <taxon>Eukaryota</taxon>
        <taxon>Fungi</taxon>
        <taxon>Dikarya</taxon>
        <taxon>Ascomycota</taxon>
        <taxon>Pezizomycotina</taxon>
        <taxon>Eurotiomycetes</taxon>
        <taxon>Eurotiomycetidae</taxon>
        <taxon>Eurotiales</taxon>
        <taxon>Aspergillaceae</taxon>
        <taxon>Penicillium</taxon>
    </lineage>
</organism>
<dbReference type="OrthoDB" id="3641074at2759"/>
<evidence type="ECO:0008006" key="3">
    <source>
        <dbReference type="Google" id="ProtNLM"/>
    </source>
</evidence>
<evidence type="ECO:0000313" key="2">
    <source>
        <dbReference type="Proteomes" id="UP000042958"/>
    </source>
</evidence>
<dbReference type="AlphaFoldDB" id="A0A0F7TCU4"/>
<sequence>MMGLHHLIQTATWMTMDEQAGYPASPRSRYKAILLRHVCFYFTIINPSIFVLQSSIQSQKHTLSNSANPSSNPLIFQSVNMKFLSIALALMAATAATAAPGRTAQKWCGHPGQGCAKRSAEPEAMPEAEPVAQKWCAHPGQGCYMMKRTADVTTEVKRSADALAEAMAEAHPAALQKWCAHPGQGCAKVKRTAEAVEEVKRSADALAEAIASINDEE</sequence>
<reference evidence="2" key="1">
    <citation type="journal article" date="2015" name="Genome Announc.">
        <title>Draft genome sequence of the fungus Penicillium brasilianum MG11.</title>
        <authorList>
            <person name="Horn F."/>
            <person name="Linde J."/>
            <person name="Mattern D.J."/>
            <person name="Walther G."/>
            <person name="Guthke R."/>
            <person name="Brakhage A.A."/>
            <person name="Valiante V."/>
        </authorList>
    </citation>
    <scope>NUCLEOTIDE SEQUENCE [LARGE SCALE GENOMIC DNA]</scope>
    <source>
        <strain evidence="2">MG11</strain>
    </source>
</reference>
<proteinExistence type="predicted"/>
<keyword evidence="2" id="KW-1185">Reference proteome</keyword>
<dbReference type="Proteomes" id="UP000042958">
    <property type="component" value="Unassembled WGS sequence"/>
</dbReference>
<gene>
    <name evidence="1" type="ORF">PMG11_00863</name>
</gene>
<name>A0A0F7TCU4_PENBI</name>
<evidence type="ECO:0000313" key="1">
    <source>
        <dbReference type="EMBL" id="CEJ54559.1"/>
    </source>
</evidence>
<dbReference type="EMBL" id="CDHK01000001">
    <property type="protein sequence ID" value="CEJ54559.1"/>
    <property type="molecule type" value="Genomic_DNA"/>
</dbReference>
<protein>
    <recommendedName>
        <fullName evidence="3">Pheromone</fullName>
    </recommendedName>
</protein>